<dbReference type="Pfam" id="PF13302">
    <property type="entry name" value="Acetyltransf_3"/>
    <property type="match status" value="1"/>
</dbReference>
<evidence type="ECO:0000259" key="1">
    <source>
        <dbReference type="PROSITE" id="PS51186"/>
    </source>
</evidence>
<dbReference type="Gene3D" id="3.40.630.30">
    <property type="match status" value="1"/>
</dbReference>
<keyword evidence="2" id="KW-0808">Transferase</keyword>
<dbReference type="InterPro" id="IPR051531">
    <property type="entry name" value="N-acetyltransferase"/>
</dbReference>
<evidence type="ECO:0000313" key="2">
    <source>
        <dbReference type="EMBL" id="ADZ83274.1"/>
    </source>
</evidence>
<proteinExistence type="predicted"/>
<dbReference type="PROSITE" id="PS51186">
    <property type="entry name" value="GNAT"/>
    <property type="match status" value="1"/>
</dbReference>
<accession>F2JJZ2</accession>
<dbReference type="eggNOG" id="COG1670">
    <property type="taxonomic scope" value="Bacteria"/>
</dbReference>
<evidence type="ECO:0000313" key="3">
    <source>
        <dbReference type="Proteomes" id="UP000008467"/>
    </source>
</evidence>
<dbReference type="InterPro" id="IPR016181">
    <property type="entry name" value="Acyl_CoA_acyltransferase"/>
</dbReference>
<dbReference type="RefSeq" id="WP_013656572.1">
    <property type="nucleotide sequence ID" value="NC_015275.1"/>
</dbReference>
<sequence length="177" mass="20775">MKIIETKRLIIRNFQEEDWKDLQEYLSDQEVIRYSPYMVHTDEMAKEEVHRRINTDDFMAVSLKQTNKVIGELIYENGEFDSKEVGFFFNTQYQGVGYATEAVSALLDVAFNSLGVRRITARCDALNIKSQMLLERLGMRKEGMFIKHLYFKHDEKGNPIWADTCLYGILNDEWKLA</sequence>
<reference evidence="2 3" key="1">
    <citation type="journal article" date="2011" name="J. Bacteriol.">
        <title>Complete genome sequence of the cellulose-degrading bacterium Cellulosilyticum lentocellum.</title>
        <authorList>
            <consortium name="US DOE Joint Genome Institute"/>
            <person name="Miller D.A."/>
            <person name="Suen G."/>
            <person name="Bruce D."/>
            <person name="Copeland A."/>
            <person name="Cheng J.F."/>
            <person name="Detter C."/>
            <person name="Goodwin L.A."/>
            <person name="Han C.S."/>
            <person name="Hauser L.J."/>
            <person name="Land M.L."/>
            <person name="Lapidus A."/>
            <person name="Lucas S."/>
            <person name="Meincke L."/>
            <person name="Pitluck S."/>
            <person name="Tapia R."/>
            <person name="Teshima H."/>
            <person name="Woyke T."/>
            <person name="Fox B.G."/>
            <person name="Angert E.R."/>
            <person name="Currie C.R."/>
        </authorList>
    </citation>
    <scope>NUCLEOTIDE SEQUENCE [LARGE SCALE GENOMIC DNA]</scope>
    <source>
        <strain evidence="3">ATCC 49066 / DSM 5427 / NCIMB 11756 / RHM5</strain>
    </source>
</reference>
<dbReference type="EMBL" id="CP002582">
    <property type="protein sequence ID" value="ADZ83274.1"/>
    <property type="molecule type" value="Genomic_DNA"/>
</dbReference>
<name>F2JJZ2_CELLD</name>
<protein>
    <submittedName>
        <fullName evidence="2">GCN5-related N-acetyltransferase</fullName>
    </submittedName>
</protein>
<keyword evidence="3" id="KW-1185">Reference proteome</keyword>
<dbReference type="KEGG" id="cle:Clole_1549"/>
<dbReference type="HOGENOM" id="CLU_013985_3_6_9"/>
<dbReference type="PANTHER" id="PTHR43792:SF1">
    <property type="entry name" value="N-ACETYLTRANSFERASE DOMAIN-CONTAINING PROTEIN"/>
    <property type="match status" value="1"/>
</dbReference>
<feature type="domain" description="N-acetyltransferase" evidence="1">
    <location>
        <begin position="9"/>
        <end position="161"/>
    </location>
</feature>
<dbReference type="GO" id="GO:0016747">
    <property type="term" value="F:acyltransferase activity, transferring groups other than amino-acyl groups"/>
    <property type="evidence" value="ECO:0007669"/>
    <property type="project" value="InterPro"/>
</dbReference>
<dbReference type="PANTHER" id="PTHR43792">
    <property type="entry name" value="GNAT FAMILY, PUTATIVE (AFU_ORTHOLOGUE AFUA_3G00765)-RELATED-RELATED"/>
    <property type="match status" value="1"/>
</dbReference>
<organism evidence="2 3">
    <name type="scientific">Cellulosilyticum lentocellum (strain ATCC 49066 / DSM 5427 / NCIMB 11756 / RHM5)</name>
    <name type="common">Clostridium lentocellum</name>
    <dbReference type="NCBI Taxonomy" id="642492"/>
    <lineage>
        <taxon>Bacteria</taxon>
        <taxon>Bacillati</taxon>
        <taxon>Bacillota</taxon>
        <taxon>Clostridia</taxon>
        <taxon>Lachnospirales</taxon>
        <taxon>Cellulosilyticaceae</taxon>
        <taxon>Cellulosilyticum</taxon>
    </lineage>
</organism>
<gene>
    <name evidence="2" type="ordered locus">Clole_1549</name>
</gene>
<dbReference type="Proteomes" id="UP000008467">
    <property type="component" value="Chromosome"/>
</dbReference>
<dbReference type="SUPFAM" id="SSF55729">
    <property type="entry name" value="Acyl-CoA N-acyltransferases (Nat)"/>
    <property type="match status" value="1"/>
</dbReference>
<dbReference type="InterPro" id="IPR000182">
    <property type="entry name" value="GNAT_dom"/>
</dbReference>
<dbReference type="AlphaFoldDB" id="F2JJZ2"/>
<dbReference type="STRING" id="642492.Clole_1549"/>